<gene>
    <name evidence="13" type="ORF">Z043_110857</name>
</gene>
<evidence type="ECO:0000256" key="6">
    <source>
        <dbReference type="ARBA" id="ARBA00022737"/>
    </source>
</evidence>
<feature type="compositionally biased region" description="Basic and acidic residues" evidence="10">
    <location>
        <begin position="29"/>
        <end position="41"/>
    </location>
</feature>
<evidence type="ECO:0000256" key="8">
    <source>
        <dbReference type="ARBA" id="ARBA00023180"/>
    </source>
</evidence>
<proteinExistence type="predicted"/>
<dbReference type="InterPro" id="IPR003598">
    <property type="entry name" value="Ig_sub2"/>
</dbReference>
<evidence type="ECO:0000259" key="12">
    <source>
        <dbReference type="PROSITE" id="PS50835"/>
    </source>
</evidence>
<dbReference type="InterPro" id="IPR036179">
    <property type="entry name" value="Ig-like_dom_sf"/>
</dbReference>
<evidence type="ECO:0000256" key="2">
    <source>
        <dbReference type="ARBA" id="ARBA00011360"/>
    </source>
</evidence>
<keyword evidence="5 11" id="KW-0732">Signal</keyword>
<evidence type="ECO:0000313" key="13">
    <source>
        <dbReference type="EMBL" id="KPP70317.1"/>
    </source>
</evidence>
<evidence type="ECO:0000256" key="5">
    <source>
        <dbReference type="ARBA" id="ARBA00022729"/>
    </source>
</evidence>
<evidence type="ECO:0000256" key="11">
    <source>
        <dbReference type="SAM" id="SignalP"/>
    </source>
</evidence>
<keyword evidence="9" id="KW-0393">Immunoglobulin domain</keyword>
<reference evidence="13 14" key="1">
    <citation type="submission" date="2015-08" db="EMBL/GenBank/DDBJ databases">
        <title>The genome of the Asian arowana (Scleropages formosus).</title>
        <authorList>
            <person name="Tan M.H."/>
            <person name="Gan H.M."/>
            <person name="Croft L.J."/>
            <person name="Austin C.M."/>
        </authorList>
    </citation>
    <scope>NUCLEOTIDE SEQUENCE [LARGE SCALE GENOMIC DNA]</scope>
    <source>
        <strain evidence="13">Aro1</strain>
    </source>
</reference>
<dbReference type="SMART" id="SM00408">
    <property type="entry name" value="IGc2"/>
    <property type="match status" value="1"/>
</dbReference>
<evidence type="ECO:0000256" key="1">
    <source>
        <dbReference type="ARBA" id="ARBA00004613"/>
    </source>
</evidence>
<name>A0A0P7UJW7_SCLFO</name>
<evidence type="ECO:0000256" key="10">
    <source>
        <dbReference type="SAM" id="MobiDB-lite"/>
    </source>
</evidence>
<dbReference type="InterPro" id="IPR003599">
    <property type="entry name" value="Ig_sub"/>
</dbReference>
<dbReference type="STRING" id="113540.ENSSFOP00015020543"/>
<dbReference type="Pfam" id="PF13927">
    <property type="entry name" value="Ig_3"/>
    <property type="match status" value="1"/>
</dbReference>
<dbReference type="InterPro" id="IPR007110">
    <property type="entry name" value="Ig-like_dom"/>
</dbReference>
<accession>A0A0P7UJW7</accession>
<dbReference type="PANTHER" id="PTHR15360:SF1">
    <property type="entry name" value="PLATELET-DERIVED GROWTH FACTOR RECEPTOR-LIKE PROTEIN"/>
    <property type="match status" value="1"/>
</dbReference>
<protein>
    <recommendedName>
        <fullName evidence="3">Platelet-derived growth factor receptor-like protein</fullName>
    </recommendedName>
</protein>
<feature type="domain" description="Ig-like" evidence="12">
    <location>
        <begin position="271"/>
        <end position="372"/>
    </location>
</feature>
<dbReference type="InterPro" id="IPR042495">
    <property type="entry name" value="PDGFRL"/>
</dbReference>
<organism evidence="13 14">
    <name type="scientific">Scleropages formosus</name>
    <name type="common">Asian bonytongue</name>
    <name type="synonym">Osteoglossum formosum</name>
    <dbReference type="NCBI Taxonomy" id="113540"/>
    <lineage>
        <taxon>Eukaryota</taxon>
        <taxon>Metazoa</taxon>
        <taxon>Chordata</taxon>
        <taxon>Craniata</taxon>
        <taxon>Vertebrata</taxon>
        <taxon>Euteleostomi</taxon>
        <taxon>Actinopterygii</taxon>
        <taxon>Neopterygii</taxon>
        <taxon>Teleostei</taxon>
        <taxon>Osteoglossocephala</taxon>
        <taxon>Osteoglossomorpha</taxon>
        <taxon>Osteoglossiformes</taxon>
        <taxon>Osteoglossidae</taxon>
        <taxon>Scleropages</taxon>
    </lineage>
</organism>
<dbReference type="EMBL" id="JARO02003525">
    <property type="protein sequence ID" value="KPP70317.1"/>
    <property type="molecule type" value="Genomic_DNA"/>
</dbReference>
<comment type="caution">
    <text evidence="13">The sequence shown here is derived from an EMBL/GenBank/DDBJ whole genome shotgun (WGS) entry which is preliminary data.</text>
</comment>
<dbReference type="FunFam" id="2.60.40.10:FF:000223">
    <property type="entry name" value="Platelet-derived growth factor receptor beta"/>
    <property type="match status" value="1"/>
</dbReference>
<keyword evidence="7" id="KW-1015">Disulfide bond</keyword>
<feature type="chain" id="PRO_5006143319" description="Platelet-derived growth factor receptor-like protein" evidence="11">
    <location>
        <begin position="28"/>
        <end position="374"/>
    </location>
</feature>
<dbReference type="GO" id="GO:0005576">
    <property type="term" value="C:extracellular region"/>
    <property type="evidence" value="ECO:0007669"/>
    <property type="project" value="UniProtKB-SubCell"/>
</dbReference>
<evidence type="ECO:0000256" key="9">
    <source>
        <dbReference type="ARBA" id="ARBA00023319"/>
    </source>
</evidence>
<comment type="subunit">
    <text evidence="2">Forms a complex composed of PDGFRL, TNK2 and GRB2.</text>
</comment>
<evidence type="ECO:0000313" key="14">
    <source>
        <dbReference type="Proteomes" id="UP000034805"/>
    </source>
</evidence>
<dbReference type="PROSITE" id="PS50835">
    <property type="entry name" value="IG_LIKE"/>
    <property type="match status" value="1"/>
</dbReference>
<keyword evidence="4" id="KW-0964">Secreted</keyword>
<sequence length="374" mass="42003">MFQYLCSLFECGLLLLLTTSFRLPGLGQETRRRQEPGETRTRLSGKRVKGRLPKLKEKESAGRAGSLLTQVLDKGRFLRLGNSLIVQPGKDLELRCKGAKVGWAYPAYLDTYNDSRLSIKQQDKYSQLILTSPSASDTGEYSCWPVLCDGVECEKDPDRTSSTYIYFTDKDELFVPSTIHFEIVYLRPDQPAVVPCRVTNPQIEVSLHREVPPEEVPVDGTHISFNPTKGFLIPQPRPKHMGVFYCKAATKEALQISNKYQLLYVEVPSGPPFVTIKASSSSLKGGDNLNITCTVLGEPEVEVDFTWTFPGQGQRPVDIRESWRLISRGMGHTTRISQSVLTLEDMETIDFGRYICRAKNKYGETSVATHVDPL</sequence>
<keyword evidence="6" id="KW-0677">Repeat</keyword>
<evidence type="ECO:0000256" key="3">
    <source>
        <dbReference type="ARBA" id="ARBA00019671"/>
    </source>
</evidence>
<dbReference type="InterPro" id="IPR013783">
    <property type="entry name" value="Ig-like_fold"/>
</dbReference>
<dbReference type="SMART" id="SM00409">
    <property type="entry name" value="IG"/>
    <property type="match status" value="3"/>
</dbReference>
<dbReference type="Proteomes" id="UP000034805">
    <property type="component" value="Unassembled WGS sequence"/>
</dbReference>
<keyword evidence="8" id="KW-0325">Glycoprotein</keyword>
<dbReference type="Pfam" id="PF21339">
    <property type="entry name" value="VEGFR-1-like_Ig-like"/>
    <property type="match status" value="1"/>
</dbReference>
<evidence type="ECO:0000256" key="7">
    <source>
        <dbReference type="ARBA" id="ARBA00023157"/>
    </source>
</evidence>
<dbReference type="PANTHER" id="PTHR15360">
    <property type="entry name" value="PLATELET-DERIVED GROWTH FACTOR RECEPTOR LIKE"/>
    <property type="match status" value="1"/>
</dbReference>
<dbReference type="SUPFAM" id="SSF48726">
    <property type="entry name" value="Immunoglobulin"/>
    <property type="match status" value="3"/>
</dbReference>
<dbReference type="Gene3D" id="2.60.40.10">
    <property type="entry name" value="Immunoglobulins"/>
    <property type="match status" value="3"/>
</dbReference>
<feature type="region of interest" description="Disordered" evidence="10">
    <location>
        <begin position="28"/>
        <end position="47"/>
    </location>
</feature>
<evidence type="ECO:0000256" key="4">
    <source>
        <dbReference type="ARBA" id="ARBA00022525"/>
    </source>
</evidence>
<dbReference type="AlphaFoldDB" id="A0A0P7UJW7"/>
<comment type="subcellular location">
    <subcellularLocation>
        <location evidence="1">Secreted</location>
    </subcellularLocation>
</comment>
<feature type="signal peptide" evidence="11">
    <location>
        <begin position="1"/>
        <end position="27"/>
    </location>
</feature>